<dbReference type="Pfam" id="PF00579">
    <property type="entry name" value="tRNA-synt_1b"/>
    <property type="match status" value="1"/>
</dbReference>
<dbReference type="HAMAP" id="MF_00140_B">
    <property type="entry name" value="Trp_tRNA_synth_B"/>
    <property type="match status" value="1"/>
</dbReference>
<gene>
    <name evidence="8" type="primary">trpS</name>
    <name evidence="10" type="ORF">DFJ64_2508</name>
</gene>
<dbReference type="Gene3D" id="1.10.240.10">
    <property type="entry name" value="Tyrosyl-Transfer RNA Synthetase"/>
    <property type="match status" value="1"/>
</dbReference>
<feature type="binding site" evidence="8">
    <location>
        <position position="133"/>
    </location>
    <ligand>
        <name>L-tryptophan</name>
        <dbReference type="ChEBI" id="CHEBI:57912"/>
    </ligand>
</feature>
<dbReference type="PRINTS" id="PR01039">
    <property type="entry name" value="TRNASYNTHTRP"/>
</dbReference>
<comment type="subcellular location">
    <subcellularLocation>
        <location evidence="8">Cytoplasm</location>
    </subcellularLocation>
</comment>
<dbReference type="Gene3D" id="3.40.50.620">
    <property type="entry name" value="HUPs"/>
    <property type="match status" value="1"/>
</dbReference>
<comment type="caution">
    <text evidence="8">Lacks conserved residue(s) required for the propagation of feature annotation.</text>
</comment>
<feature type="binding site" evidence="8">
    <location>
        <begin position="145"/>
        <end position="147"/>
    </location>
    <ligand>
        <name>ATP</name>
        <dbReference type="ChEBI" id="CHEBI:30616"/>
    </ligand>
</feature>
<proteinExistence type="inferred from homology"/>
<dbReference type="SUPFAM" id="SSF52374">
    <property type="entry name" value="Nucleotidylyl transferase"/>
    <property type="match status" value="1"/>
</dbReference>
<evidence type="ECO:0000256" key="3">
    <source>
        <dbReference type="ARBA" id="ARBA00022741"/>
    </source>
</evidence>
<dbReference type="NCBIfam" id="TIGR00233">
    <property type="entry name" value="trpS"/>
    <property type="match status" value="1"/>
</dbReference>
<evidence type="ECO:0000256" key="8">
    <source>
        <dbReference type="HAMAP-Rule" id="MF_00140"/>
    </source>
</evidence>
<evidence type="ECO:0000256" key="5">
    <source>
        <dbReference type="ARBA" id="ARBA00022917"/>
    </source>
</evidence>
<keyword evidence="4 8" id="KW-0067">ATP-binding</keyword>
<comment type="similarity">
    <text evidence="1 8 9">Belongs to the class-I aminoacyl-tRNA synthetase family.</text>
</comment>
<comment type="caution">
    <text evidence="10">The sequence shown here is derived from an EMBL/GenBank/DDBJ whole genome shotgun (WGS) entry which is preliminary data.</text>
</comment>
<evidence type="ECO:0000256" key="4">
    <source>
        <dbReference type="ARBA" id="ARBA00022840"/>
    </source>
</evidence>
<dbReference type="AlphaFoldDB" id="A0A3D9V5J2"/>
<evidence type="ECO:0000256" key="1">
    <source>
        <dbReference type="ARBA" id="ARBA00005594"/>
    </source>
</evidence>
<feature type="binding site" evidence="8">
    <location>
        <begin position="18"/>
        <end position="19"/>
    </location>
    <ligand>
        <name>ATP</name>
        <dbReference type="ChEBI" id="CHEBI:30616"/>
    </ligand>
</feature>
<keyword evidence="8" id="KW-0963">Cytoplasm</keyword>
<dbReference type="InterPro" id="IPR001412">
    <property type="entry name" value="aa-tRNA-synth_I_CS"/>
</dbReference>
<dbReference type="PANTHER" id="PTHR43766:SF1">
    <property type="entry name" value="TRYPTOPHAN--TRNA LIGASE, MITOCHONDRIAL"/>
    <property type="match status" value="1"/>
</dbReference>
<accession>A0A3D9V5J2</accession>
<sequence>MPRTIVSGVKPTGSLTLGNYLGALRRFVDLQHDARCVFPVVDLHGLTVPHDPERLRRLTVETATLYLAAGLDAASCVIFRQSDLSLHTELAYLLECTAYVGELDRMIQFKEKGRGRPKTRVSLYTYPVLMAADILAYRATHVPVGDDQRQHLELTRDLALRFNRAYGEVFVVPEMIPAVIGARIKDLRNPLAKMSKDAPDDAAGCVRLLDSPDVIRHKVMRAVTDSRHEVRYDPENQPGVANLLDILAACVGESDPAALATRYSSYGALKRDVADAVISLLAPLRARYADLAAAPEYVDAVLRDGAERARALAEPTVAAAKRAIGL</sequence>
<keyword evidence="3 8" id="KW-0547">Nucleotide-binding</keyword>
<reference evidence="10 11" key="1">
    <citation type="submission" date="2018-08" db="EMBL/GenBank/DDBJ databases">
        <title>Sequencing the genomes of 1000 actinobacteria strains.</title>
        <authorList>
            <person name="Klenk H.-P."/>
        </authorList>
    </citation>
    <scope>NUCLEOTIDE SEQUENCE [LARGE SCALE GENOMIC DNA]</scope>
    <source>
        <strain evidence="10 11">DSM 22891</strain>
    </source>
</reference>
<evidence type="ECO:0000256" key="6">
    <source>
        <dbReference type="ARBA" id="ARBA00023146"/>
    </source>
</evidence>
<protein>
    <recommendedName>
        <fullName evidence="8">Tryptophan--tRNA ligase</fullName>
        <ecNumber evidence="8">6.1.1.2</ecNumber>
    </recommendedName>
    <alternativeName>
        <fullName evidence="8">Tryptophanyl-tRNA synthetase</fullName>
        <shortName evidence="8">TrpRS</shortName>
    </alternativeName>
</protein>
<keyword evidence="6 8" id="KW-0030">Aminoacyl-tRNA synthetase</keyword>
<comment type="function">
    <text evidence="8">Catalyzes the attachment of tryptophan to tRNA(Trp).</text>
</comment>
<keyword evidence="2 8" id="KW-0436">Ligase</keyword>
<dbReference type="PANTHER" id="PTHR43766">
    <property type="entry name" value="TRYPTOPHAN--TRNA LIGASE, MITOCHONDRIAL"/>
    <property type="match status" value="1"/>
</dbReference>
<dbReference type="CDD" id="cd00806">
    <property type="entry name" value="TrpRS_core"/>
    <property type="match status" value="1"/>
</dbReference>
<dbReference type="OrthoDB" id="9801042at2"/>
<evidence type="ECO:0000256" key="7">
    <source>
        <dbReference type="ARBA" id="ARBA00049929"/>
    </source>
</evidence>
<name>A0A3D9V5J2_THECX</name>
<dbReference type="PROSITE" id="PS00178">
    <property type="entry name" value="AA_TRNA_LIGASE_I"/>
    <property type="match status" value="1"/>
</dbReference>
<comment type="subunit">
    <text evidence="8">Homodimer.</text>
</comment>
<organism evidence="10 11">
    <name type="scientific">Thermasporomyces composti</name>
    <dbReference type="NCBI Taxonomy" id="696763"/>
    <lineage>
        <taxon>Bacteria</taxon>
        <taxon>Bacillati</taxon>
        <taxon>Actinomycetota</taxon>
        <taxon>Actinomycetes</taxon>
        <taxon>Propionibacteriales</taxon>
        <taxon>Nocardioidaceae</taxon>
        <taxon>Thermasporomyces</taxon>
    </lineage>
</organism>
<dbReference type="EC" id="6.1.1.2" evidence="8"/>
<dbReference type="InterPro" id="IPR050203">
    <property type="entry name" value="Trp-tRNA_synthetase"/>
</dbReference>
<dbReference type="InterPro" id="IPR002305">
    <property type="entry name" value="aa-tRNA-synth_Ic"/>
</dbReference>
<dbReference type="GO" id="GO:0005829">
    <property type="term" value="C:cytosol"/>
    <property type="evidence" value="ECO:0007669"/>
    <property type="project" value="TreeGrafter"/>
</dbReference>
<comment type="catalytic activity">
    <reaction evidence="7 8">
        <text>tRNA(Trp) + L-tryptophan + ATP = L-tryptophyl-tRNA(Trp) + AMP + diphosphate + H(+)</text>
        <dbReference type="Rhea" id="RHEA:24080"/>
        <dbReference type="Rhea" id="RHEA-COMP:9671"/>
        <dbReference type="Rhea" id="RHEA-COMP:9705"/>
        <dbReference type="ChEBI" id="CHEBI:15378"/>
        <dbReference type="ChEBI" id="CHEBI:30616"/>
        <dbReference type="ChEBI" id="CHEBI:33019"/>
        <dbReference type="ChEBI" id="CHEBI:57912"/>
        <dbReference type="ChEBI" id="CHEBI:78442"/>
        <dbReference type="ChEBI" id="CHEBI:78535"/>
        <dbReference type="ChEBI" id="CHEBI:456215"/>
        <dbReference type="EC" id="6.1.1.2"/>
    </reaction>
</comment>
<dbReference type="GO" id="GO:0004830">
    <property type="term" value="F:tryptophan-tRNA ligase activity"/>
    <property type="evidence" value="ECO:0007669"/>
    <property type="project" value="UniProtKB-UniRule"/>
</dbReference>
<evidence type="ECO:0000313" key="11">
    <source>
        <dbReference type="Proteomes" id="UP000256485"/>
    </source>
</evidence>
<dbReference type="Proteomes" id="UP000256485">
    <property type="component" value="Unassembled WGS sequence"/>
</dbReference>
<dbReference type="InterPro" id="IPR014729">
    <property type="entry name" value="Rossmann-like_a/b/a_fold"/>
</dbReference>
<keyword evidence="11" id="KW-1185">Reference proteome</keyword>
<evidence type="ECO:0000313" key="10">
    <source>
        <dbReference type="EMBL" id="REF37072.1"/>
    </source>
</evidence>
<dbReference type="InterPro" id="IPR002306">
    <property type="entry name" value="Trp-tRNA-ligase"/>
</dbReference>
<keyword evidence="5 8" id="KW-0648">Protein biosynthesis</keyword>
<dbReference type="GO" id="GO:0005524">
    <property type="term" value="F:ATP binding"/>
    <property type="evidence" value="ECO:0007669"/>
    <property type="project" value="UniProtKB-UniRule"/>
</dbReference>
<evidence type="ECO:0000256" key="2">
    <source>
        <dbReference type="ARBA" id="ARBA00022598"/>
    </source>
</evidence>
<feature type="binding site" evidence="8">
    <location>
        <position position="184"/>
    </location>
    <ligand>
        <name>ATP</name>
        <dbReference type="ChEBI" id="CHEBI:30616"/>
    </ligand>
</feature>
<dbReference type="EMBL" id="QTUC01000001">
    <property type="protein sequence ID" value="REF37072.1"/>
    <property type="molecule type" value="Genomic_DNA"/>
</dbReference>
<feature type="binding site" evidence="8">
    <location>
        <begin position="10"/>
        <end position="12"/>
    </location>
    <ligand>
        <name>ATP</name>
        <dbReference type="ChEBI" id="CHEBI:30616"/>
    </ligand>
</feature>
<dbReference type="GO" id="GO:0006436">
    <property type="term" value="P:tryptophanyl-tRNA aminoacylation"/>
    <property type="evidence" value="ECO:0007669"/>
    <property type="project" value="UniProtKB-UniRule"/>
</dbReference>
<dbReference type="RefSeq" id="WP_115850598.1">
    <property type="nucleotide sequence ID" value="NZ_QTUC01000001.1"/>
</dbReference>
<evidence type="ECO:0000256" key="9">
    <source>
        <dbReference type="RuleBase" id="RU363036"/>
    </source>
</evidence>
<feature type="short sequence motif" description="'HIGH' region" evidence="8">
    <location>
        <begin position="11"/>
        <end position="19"/>
    </location>
</feature>
<dbReference type="InterPro" id="IPR024109">
    <property type="entry name" value="Trp-tRNA-ligase_bac-type"/>
</dbReference>